<gene>
    <name evidence="1" type="ORF">K8F61_18960</name>
</gene>
<dbReference type="Proteomes" id="UP001199642">
    <property type="component" value="Chromosome"/>
</dbReference>
<organism evidence="1 2">
    <name type="scientific">Microbacterium resistens</name>
    <dbReference type="NCBI Taxonomy" id="156977"/>
    <lineage>
        <taxon>Bacteria</taxon>
        <taxon>Bacillati</taxon>
        <taxon>Actinomycetota</taxon>
        <taxon>Actinomycetes</taxon>
        <taxon>Micrococcales</taxon>
        <taxon>Microbacteriaceae</taxon>
        <taxon>Microbacterium</taxon>
    </lineage>
</organism>
<accession>A0ABY3RUR8</accession>
<evidence type="ECO:0000313" key="1">
    <source>
        <dbReference type="EMBL" id="UGS26656.1"/>
    </source>
</evidence>
<evidence type="ECO:0000313" key="2">
    <source>
        <dbReference type="Proteomes" id="UP001199642"/>
    </source>
</evidence>
<proteinExistence type="predicted"/>
<dbReference type="EMBL" id="CP082781">
    <property type="protein sequence ID" value="UGS26656.1"/>
    <property type="molecule type" value="Genomic_DNA"/>
</dbReference>
<evidence type="ECO:0008006" key="3">
    <source>
        <dbReference type="Google" id="ProtNLM"/>
    </source>
</evidence>
<keyword evidence="2" id="KW-1185">Reference proteome</keyword>
<dbReference type="RefSeq" id="WP_231820269.1">
    <property type="nucleotide sequence ID" value="NZ_CP082781.1"/>
</dbReference>
<reference evidence="1 2" key="1">
    <citation type="submission" date="2023-01" db="EMBL/GenBank/DDBJ databases">
        <title>Characterization of estradiol degrading bacteria Microbacterium sp. MZT7 and reveal degrading genes through genome analysis.</title>
        <authorList>
            <person name="Hao P."/>
            <person name="Gao Y."/>
        </authorList>
    </citation>
    <scope>NUCLEOTIDE SEQUENCE [LARGE SCALE GENOMIC DNA]</scope>
    <source>
        <strain evidence="1 2">MZT7</strain>
    </source>
</reference>
<name>A0ABY3RUR8_9MICO</name>
<sequence>MDADRGTDFEEDAADHGGDAACWLAQVCPECGALLDDRVSPCWRCGRLPGESDA</sequence>
<protein>
    <recommendedName>
        <fullName evidence="3">Small CPxCG-related zinc finger protein</fullName>
    </recommendedName>
</protein>